<accession>A0A6N7WC71</accession>
<keyword evidence="1" id="KW-0472">Membrane</keyword>
<evidence type="ECO:0000313" key="3">
    <source>
        <dbReference type="Proteomes" id="UP000436047"/>
    </source>
</evidence>
<evidence type="ECO:0000313" key="2">
    <source>
        <dbReference type="EMBL" id="MSS87335.1"/>
    </source>
</evidence>
<proteinExistence type="predicted"/>
<dbReference type="AlphaFoldDB" id="A0A6N7WC71"/>
<gene>
    <name evidence="2" type="ORF">FYJ45_02905</name>
</gene>
<organism evidence="2 3">
    <name type="scientific">Eisenbergiella porci</name>
    <dbReference type="NCBI Taxonomy" id="2652274"/>
    <lineage>
        <taxon>Bacteria</taxon>
        <taxon>Bacillati</taxon>
        <taxon>Bacillota</taxon>
        <taxon>Clostridia</taxon>
        <taxon>Lachnospirales</taxon>
        <taxon>Lachnospiraceae</taxon>
        <taxon>Eisenbergiella</taxon>
    </lineage>
</organism>
<name>A0A6N7WC71_9FIRM</name>
<keyword evidence="1" id="KW-1133">Transmembrane helix</keyword>
<dbReference type="RefSeq" id="WP_154463413.1">
    <property type="nucleotide sequence ID" value="NZ_JAXDZL010000076.1"/>
</dbReference>
<dbReference type="Proteomes" id="UP000436047">
    <property type="component" value="Unassembled WGS sequence"/>
</dbReference>
<feature type="transmembrane region" description="Helical" evidence="1">
    <location>
        <begin position="44"/>
        <end position="65"/>
    </location>
</feature>
<comment type="caution">
    <text evidence="2">The sequence shown here is derived from an EMBL/GenBank/DDBJ whole genome shotgun (WGS) entry which is preliminary data.</text>
</comment>
<evidence type="ECO:0000256" key="1">
    <source>
        <dbReference type="SAM" id="Phobius"/>
    </source>
</evidence>
<sequence length="247" mass="28322">MKKKHIILLYILVLLLSLVIPIIINESYKANTGYITLWEAKDVLLYFGSILGALGTTFIGVVALFQSAQANKISDRLLQLEERNSTPFLHIDTANCKIDTFTNREIDISIYFRNATENVINIVHVDELKIDAVFLSNTDKKIPFCQTWTRHYSVLPNQSRQMNFYMTSPKEEPAFVFSEYLYSSGFLQLHCELSITLGYANSKDIFEQSYEFVINIACPKDSKKYFAMFDGVENSIEKTNFEEAANN</sequence>
<keyword evidence="1" id="KW-0812">Transmembrane</keyword>
<dbReference type="GeneID" id="86052039"/>
<reference evidence="2 3" key="1">
    <citation type="submission" date="2019-08" db="EMBL/GenBank/DDBJ databases">
        <title>In-depth cultivation of the pig gut microbiome towards novel bacterial diversity and tailored functional studies.</title>
        <authorList>
            <person name="Wylensek D."/>
            <person name="Hitch T.C.A."/>
            <person name="Clavel T."/>
        </authorList>
    </citation>
    <scope>NUCLEOTIDE SEQUENCE [LARGE SCALE GENOMIC DNA]</scope>
    <source>
        <strain evidence="2 3">WCA-389-WT-23B</strain>
    </source>
</reference>
<protein>
    <submittedName>
        <fullName evidence="2">Uncharacterized protein</fullName>
    </submittedName>
</protein>
<keyword evidence="3" id="KW-1185">Reference proteome</keyword>
<dbReference type="EMBL" id="VUMI01000003">
    <property type="protein sequence ID" value="MSS87335.1"/>
    <property type="molecule type" value="Genomic_DNA"/>
</dbReference>
<feature type="transmembrane region" description="Helical" evidence="1">
    <location>
        <begin position="7"/>
        <end position="24"/>
    </location>
</feature>